<evidence type="ECO:0000256" key="1">
    <source>
        <dbReference type="ARBA" id="ARBA00023015"/>
    </source>
</evidence>
<sequence>MVLSHQKFYFEGKCLIEKLSIRAPYRFTANFHNQACFIYFREGQTKITSPNEQQTIRSGESVLLNCGNYFADLLNYHDAKAFEILAFHLYTDSLKKIYADEIPYFIKKPDNKEFIYKVASVDVIRKFVESLYFYFDNPGLVNDELLKLKIKELILLLMQTSNAQSIMALFSNLFTPRLLNVKDVVNSHLFSDLSINDLAKLCNLSVSTFNRTFQDMFDDTPASYIKTKRLERAKELLLVSSLSVSEIAFQTCFNDAAHFSRSFKTAYTCSPTEFRLLQKTGKA</sequence>
<dbReference type="SUPFAM" id="SSF51215">
    <property type="entry name" value="Regulatory protein AraC"/>
    <property type="match status" value="1"/>
</dbReference>
<dbReference type="KEGG" id="mgin:FRZ54_17780"/>
<name>A0A5B8UZY9_9SPHI</name>
<reference evidence="5 6" key="1">
    <citation type="journal article" date="2017" name="Curr. Microbiol.">
        <title>Mucilaginibacter ginsenosidivorans sp. nov., Isolated from Soil of Ginseng Field.</title>
        <authorList>
            <person name="Kim M.M."/>
            <person name="Siddiqi M.Z."/>
            <person name="Im W.T."/>
        </authorList>
    </citation>
    <scope>NUCLEOTIDE SEQUENCE [LARGE SCALE GENOMIC DNA]</scope>
    <source>
        <strain evidence="5 6">Gsoil 3017</strain>
    </source>
</reference>
<dbReference type="OrthoDB" id="9816011at2"/>
<dbReference type="SMART" id="SM00342">
    <property type="entry name" value="HTH_ARAC"/>
    <property type="match status" value="1"/>
</dbReference>
<dbReference type="PROSITE" id="PS01124">
    <property type="entry name" value="HTH_ARAC_FAMILY_2"/>
    <property type="match status" value="1"/>
</dbReference>
<keyword evidence="2" id="KW-0238">DNA-binding</keyword>
<dbReference type="InterPro" id="IPR037923">
    <property type="entry name" value="HTH-like"/>
</dbReference>
<evidence type="ECO:0000259" key="4">
    <source>
        <dbReference type="PROSITE" id="PS01124"/>
    </source>
</evidence>
<dbReference type="InterPro" id="IPR018060">
    <property type="entry name" value="HTH_AraC"/>
</dbReference>
<evidence type="ECO:0000256" key="2">
    <source>
        <dbReference type="ARBA" id="ARBA00023125"/>
    </source>
</evidence>
<dbReference type="GO" id="GO:0003700">
    <property type="term" value="F:DNA-binding transcription factor activity"/>
    <property type="evidence" value="ECO:0007669"/>
    <property type="project" value="InterPro"/>
</dbReference>
<organism evidence="5 6">
    <name type="scientific">Mucilaginibacter ginsenosidivorans</name>
    <dbReference type="NCBI Taxonomy" id="398053"/>
    <lineage>
        <taxon>Bacteria</taxon>
        <taxon>Pseudomonadati</taxon>
        <taxon>Bacteroidota</taxon>
        <taxon>Sphingobacteriia</taxon>
        <taxon>Sphingobacteriales</taxon>
        <taxon>Sphingobacteriaceae</taxon>
        <taxon>Mucilaginibacter</taxon>
    </lineage>
</organism>
<dbReference type="AlphaFoldDB" id="A0A5B8UZY9"/>
<dbReference type="PANTHER" id="PTHR43280:SF2">
    <property type="entry name" value="HTH-TYPE TRANSCRIPTIONAL REGULATOR EXSA"/>
    <property type="match status" value="1"/>
</dbReference>
<dbReference type="RefSeq" id="WP_147033065.1">
    <property type="nucleotide sequence ID" value="NZ_CP042436.1"/>
</dbReference>
<keyword evidence="6" id="KW-1185">Reference proteome</keyword>
<protein>
    <submittedName>
        <fullName evidence="5">Helix-turn-helix domain-containing protein</fullName>
    </submittedName>
</protein>
<dbReference type="GO" id="GO:0043565">
    <property type="term" value="F:sequence-specific DNA binding"/>
    <property type="evidence" value="ECO:0007669"/>
    <property type="project" value="InterPro"/>
</dbReference>
<evidence type="ECO:0000313" key="6">
    <source>
        <dbReference type="Proteomes" id="UP000321479"/>
    </source>
</evidence>
<feature type="domain" description="HTH araC/xylS-type" evidence="4">
    <location>
        <begin position="179"/>
        <end position="277"/>
    </location>
</feature>
<dbReference type="Proteomes" id="UP000321479">
    <property type="component" value="Chromosome"/>
</dbReference>
<evidence type="ECO:0000256" key="3">
    <source>
        <dbReference type="ARBA" id="ARBA00023163"/>
    </source>
</evidence>
<dbReference type="SUPFAM" id="SSF46689">
    <property type="entry name" value="Homeodomain-like"/>
    <property type="match status" value="2"/>
</dbReference>
<gene>
    <name evidence="5" type="ORF">FRZ54_17780</name>
</gene>
<dbReference type="InterPro" id="IPR009057">
    <property type="entry name" value="Homeodomain-like_sf"/>
</dbReference>
<dbReference type="PANTHER" id="PTHR43280">
    <property type="entry name" value="ARAC-FAMILY TRANSCRIPTIONAL REGULATOR"/>
    <property type="match status" value="1"/>
</dbReference>
<accession>A0A5B8UZY9</accession>
<dbReference type="Pfam" id="PF12833">
    <property type="entry name" value="HTH_18"/>
    <property type="match status" value="1"/>
</dbReference>
<keyword evidence="3" id="KW-0804">Transcription</keyword>
<dbReference type="InterPro" id="IPR054015">
    <property type="entry name" value="ExsA-like_N"/>
</dbReference>
<dbReference type="Gene3D" id="1.10.10.60">
    <property type="entry name" value="Homeodomain-like"/>
    <property type="match status" value="2"/>
</dbReference>
<keyword evidence="1" id="KW-0805">Transcription regulation</keyword>
<dbReference type="Pfam" id="PF22200">
    <property type="entry name" value="ExsA_N"/>
    <property type="match status" value="1"/>
</dbReference>
<dbReference type="EMBL" id="CP042436">
    <property type="protein sequence ID" value="QEC64345.1"/>
    <property type="molecule type" value="Genomic_DNA"/>
</dbReference>
<evidence type="ECO:0000313" key="5">
    <source>
        <dbReference type="EMBL" id="QEC64345.1"/>
    </source>
</evidence>
<proteinExistence type="predicted"/>